<evidence type="ECO:0000313" key="2">
    <source>
        <dbReference type="EMBL" id="TFD78861.1"/>
    </source>
</evidence>
<dbReference type="InterPro" id="IPR010982">
    <property type="entry name" value="Lambda_DNA-bd_dom_sf"/>
</dbReference>
<dbReference type="InterPro" id="IPR001387">
    <property type="entry name" value="Cro/C1-type_HTH"/>
</dbReference>
<dbReference type="Proteomes" id="UP000298218">
    <property type="component" value="Unassembled WGS sequence"/>
</dbReference>
<dbReference type="EMBL" id="SOHQ01000027">
    <property type="protein sequence ID" value="TFD78861.1"/>
    <property type="molecule type" value="Genomic_DNA"/>
</dbReference>
<organism evidence="2 3">
    <name type="scientific">Cryobacterium psychrophilum</name>
    <dbReference type="NCBI Taxonomy" id="41988"/>
    <lineage>
        <taxon>Bacteria</taxon>
        <taxon>Bacillati</taxon>
        <taxon>Actinomycetota</taxon>
        <taxon>Actinomycetes</taxon>
        <taxon>Micrococcales</taxon>
        <taxon>Microbacteriaceae</taxon>
        <taxon>Cryobacterium</taxon>
    </lineage>
</organism>
<evidence type="ECO:0000313" key="3">
    <source>
        <dbReference type="Proteomes" id="UP000298218"/>
    </source>
</evidence>
<dbReference type="PROSITE" id="PS50943">
    <property type="entry name" value="HTH_CROC1"/>
    <property type="match status" value="1"/>
</dbReference>
<feature type="domain" description="HTH cro/C1-type" evidence="1">
    <location>
        <begin position="42"/>
        <end position="95"/>
    </location>
</feature>
<evidence type="ECO:0000259" key="1">
    <source>
        <dbReference type="PROSITE" id="PS50943"/>
    </source>
</evidence>
<sequence length="122" mass="13593">MTHISAIRSIIDRYSCHFTRATMVTRRSPARTRMLRELGANITRWRKLQGLSATRLAERAHVTRDTLRGIEAGTGAPRLDSLLAVLRSPGMVNTVIASTDPWNSIAGRALMDDHIGLSNEQR</sequence>
<dbReference type="SUPFAM" id="SSF47413">
    <property type="entry name" value="lambda repressor-like DNA-binding domains"/>
    <property type="match status" value="1"/>
</dbReference>
<comment type="caution">
    <text evidence="2">The sequence shown here is derived from an EMBL/GenBank/DDBJ whole genome shotgun (WGS) entry which is preliminary data.</text>
</comment>
<proteinExistence type="predicted"/>
<dbReference type="Gene3D" id="1.10.260.40">
    <property type="entry name" value="lambda repressor-like DNA-binding domains"/>
    <property type="match status" value="1"/>
</dbReference>
<reference evidence="2 3" key="1">
    <citation type="submission" date="2019-03" db="EMBL/GenBank/DDBJ databases">
        <title>Genomics of glacier-inhabiting Cryobacterium strains.</title>
        <authorList>
            <person name="Liu Q."/>
            <person name="Xin Y.-H."/>
        </authorList>
    </citation>
    <scope>NUCLEOTIDE SEQUENCE [LARGE SCALE GENOMIC DNA]</scope>
    <source>
        <strain evidence="2 3">CGMCC 1.4292</strain>
    </source>
</reference>
<dbReference type="CDD" id="cd00093">
    <property type="entry name" value="HTH_XRE"/>
    <property type="match status" value="1"/>
</dbReference>
<keyword evidence="3" id="KW-1185">Reference proteome</keyword>
<protein>
    <submittedName>
        <fullName evidence="2">XRE family transcriptional regulator</fullName>
    </submittedName>
</protein>
<dbReference type="SMART" id="SM00530">
    <property type="entry name" value="HTH_XRE"/>
    <property type="match status" value="1"/>
</dbReference>
<dbReference type="Pfam" id="PF01381">
    <property type="entry name" value="HTH_3"/>
    <property type="match status" value="1"/>
</dbReference>
<dbReference type="OrthoDB" id="6637137at2"/>
<dbReference type="GO" id="GO:0003677">
    <property type="term" value="F:DNA binding"/>
    <property type="evidence" value="ECO:0007669"/>
    <property type="project" value="InterPro"/>
</dbReference>
<accession>A0A4Y8KNN2</accession>
<gene>
    <name evidence="2" type="ORF">E3T53_08725</name>
</gene>
<dbReference type="AlphaFoldDB" id="A0A4Y8KNN2"/>
<name>A0A4Y8KNN2_9MICO</name>